<comment type="similarity">
    <text evidence="1">Belongs to the V-ATPase F subunit family.</text>
</comment>
<gene>
    <name evidence="4" type="ORF">DRI96_01245</name>
</gene>
<reference evidence="4 5" key="1">
    <citation type="submission" date="2018-06" db="EMBL/GenBank/DDBJ databases">
        <title>Extensive metabolic versatility and redundancy in microbially diverse, dynamic hydrothermal sediments.</title>
        <authorList>
            <person name="Dombrowski N."/>
            <person name="Teske A."/>
            <person name="Baker B.J."/>
        </authorList>
    </citation>
    <scope>NUCLEOTIDE SEQUENCE [LARGE SCALE GENOMIC DNA]</scope>
    <source>
        <strain evidence="4">B19_G9</strain>
    </source>
</reference>
<dbReference type="Pfam" id="PF01990">
    <property type="entry name" value="ATP-synt_F"/>
    <property type="match status" value="1"/>
</dbReference>
<protein>
    <recommendedName>
        <fullName evidence="6">V-type ATP synthase subunit F</fullName>
    </recommendedName>
</protein>
<dbReference type="AlphaFoldDB" id="A0A662DJV5"/>
<evidence type="ECO:0008006" key="6">
    <source>
        <dbReference type="Google" id="ProtNLM"/>
    </source>
</evidence>
<sequence>MIFRKIKGGLMLKVLIISDEDVSLPFRANGCEARVVRDFKDARDILLNSVDKGYGIVLIAESIARGCMDIIAQISETKSLPVITIIPDLTGKGAGAAEERIRQLIKRAVGIELPE</sequence>
<name>A0A662DJV5_UNCAE</name>
<evidence type="ECO:0000313" key="5">
    <source>
        <dbReference type="Proteomes" id="UP000267654"/>
    </source>
</evidence>
<keyword evidence="3" id="KW-0406">Ion transport</keyword>
<keyword evidence="2" id="KW-0813">Transport</keyword>
<evidence type="ECO:0000256" key="3">
    <source>
        <dbReference type="ARBA" id="ARBA00023065"/>
    </source>
</evidence>
<proteinExistence type="inferred from homology"/>
<dbReference type="EMBL" id="QMQB01000031">
    <property type="protein sequence ID" value="RLE14581.1"/>
    <property type="molecule type" value="Genomic_DNA"/>
</dbReference>
<evidence type="ECO:0000256" key="2">
    <source>
        <dbReference type="ARBA" id="ARBA00022448"/>
    </source>
</evidence>
<dbReference type="Gene3D" id="3.40.50.10580">
    <property type="entry name" value="ATPase, V1 complex, subunit F"/>
    <property type="match status" value="1"/>
</dbReference>
<evidence type="ECO:0000313" key="4">
    <source>
        <dbReference type="EMBL" id="RLE14581.1"/>
    </source>
</evidence>
<dbReference type="Proteomes" id="UP000267654">
    <property type="component" value="Unassembled WGS sequence"/>
</dbReference>
<evidence type="ECO:0000256" key="1">
    <source>
        <dbReference type="ARBA" id="ARBA00010148"/>
    </source>
</evidence>
<organism evidence="4 5">
    <name type="scientific">Aerophobetes bacterium</name>
    <dbReference type="NCBI Taxonomy" id="2030807"/>
    <lineage>
        <taxon>Bacteria</taxon>
        <taxon>Candidatus Aerophobota</taxon>
    </lineage>
</organism>
<comment type="caution">
    <text evidence="4">The sequence shown here is derived from an EMBL/GenBank/DDBJ whole genome shotgun (WGS) entry which is preliminary data.</text>
</comment>
<dbReference type="InterPro" id="IPR036906">
    <property type="entry name" value="ATPase_V1_fsu_sf"/>
</dbReference>
<accession>A0A662DJV5</accession>
<dbReference type="InterPro" id="IPR008218">
    <property type="entry name" value="ATPase_V1-cplx_f_g_su"/>
</dbReference>
<dbReference type="GO" id="GO:0046961">
    <property type="term" value="F:proton-transporting ATPase activity, rotational mechanism"/>
    <property type="evidence" value="ECO:0007669"/>
    <property type="project" value="InterPro"/>
</dbReference>
<dbReference type="SUPFAM" id="SSF159468">
    <property type="entry name" value="AtpF-like"/>
    <property type="match status" value="1"/>
</dbReference>